<feature type="region of interest" description="Disordered" evidence="1">
    <location>
        <begin position="202"/>
        <end position="229"/>
    </location>
</feature>
<evidence type="ECO:0000313" key="3">
    <source>
        <dbReference type="Proteomes" id="UP001476247"/>
    </source>
</evidence>
<protein>
    <recommendedName>
        <fullName evidence="4">Arrestin-like N-terminal domain-containing protein</fullName>
    </recommendedName>
</protein>
<dbReference type="InterPro" id="IPR014752">
    <property type="entry name" value="Arrestin-like_C"/>
</dbReference>
<dbReference type="PANTHER" id="PTHR11188:SF17">
    <property type="entry name" value="FI21816P1"/>
    <property type="match status" value="1"/>
</dbReference>
<reference evidence="2 3" key="1">
    <citation type="submission" date="2024-04" db="EMBL/GenBank/DDBJ databases">
        <title>genome sequences of Mucor flavus KT1a and Helicostylum pulchrum KT1b strains isolation_sourced from the surface of a dry-aged beef.</title>
        <authorList>
            <person name="Toyotome T."/>
            <person name="Hosono M."/>
            <person name="Torimaru M."/>
            <person name="Fukuda K."/>
            <person name="Mikami N."/>
        </authorList>
    </citation>
    <scope>NUCLEOTIDE SEQUENCE [LARGE SCALE GENOMIC DNA]</scope>
    <source>
        <strain evidence="2 3">KT1b</strain>
    </source>
</reference>
<dbReference type="Proteomes" id="UP001476247">
    <property type="component" value="Unassembled WGS sequence"/>
</dbReference>
<gene>
    <name evidence="2" type="ORF">HPULCUR_007778</name>
</gene>
<keyword evidence="3" id="KW-1185">Reference proteome</keyword>
<proteinExistence type="predicted"/>
<evidence type="ECO:0000256" key="1">
    <source>
        <dbReference type="SAM" id="MobiDB-lite"/>
    </source>
</evidence>
<name>A0ABP9Y5Q6_9FUNG</name>
<dbReference type="Gene3D" id="2.60.40.640">
    <property type="match status" value="1"/>
</dbReference>
<feature type="compositionally biased region" description="Low complexity" evidence="1">
    <location>
        <begin position="208"/>
        <end position="226"/>
    </location>
</feature>
<evidence type="ECO:0000313" key="2">
    <source>
        <dbReference type="EMBL" id="GAA5802314.1"/>
    </source>
</evidence>
<dbReference type="EMBL" id="BAABUJ010000022">
    <property type="protein sequence ID" value="GAA5802314.1"/>
    <property type="molecule type" value="Genomic_DNA"/>
</dbReference>
<accession>A0ABP9Y5Q6</accession>
<dbReference type="PANTHER" id="PTHR11188">
    <property type="entry name" value="ARRESTIN DOMAIN CONTAINING PROTEIN"/>
    <property type="match status" value="1"/>
</dbReference>
<evidence type="ECO:0008006" key="4">
    <source>
        <dbReference type="Google" id="ProtNLM"/>
    </source>
</evidence>
<sequence length="487" mass="55724">MPASFITFNIIPDLDTIHTFDNDTGSTLPNESFTITGTVEVTLARPIQIRQLYVQFQGNIDCVISTSDFYFNSMQPLDEPYGDEIPVDKWNTIDSSDIGFMDKLTRKALGQANANFTVTDQRVNILNQSQVLPVGKSTWPFSLTVKDTHTLPSSVFLPHHLIRYHLFAKIKLNSISERVKFTYWNARMNTLGLKSNNVNCCADNPRQSPGSLSPSPSLSPTNNSVVSPPPPPTWIYSGNVRSPKSNPRQLLGTNKMIHFYRHSYPSLYSLYTVPRIRYRGNRKDRLVYEIGMSKFTCLQKKKFDFVCKFEPLAADCKIQSLEFYLEQNESYPIRAGDYNSIYQILPDAMVPRYRKFSRTKYHMQDYETGTELKLTLVLDLPHIAPTMKTQILQICHKLRLILKFEDEGERNMSLSFPLSVGTVPGLQSVGNNNAMLQEEGLHVRQELDQWLLTPDHHYYTGYFDKLPSYMDAIEEGNPPSPFIEDNI</sequence>
<organism evidence="2 3">
    <name type="scientific">Helicostylum pulchrum</name>
    <dbReference type="NCBI Taxonomy" id="562976"/>
    <lineage>
        <taxon>Eukaryota</taxon>
        <taxon>Fungi</taxon>
        <taxon>Fungi incertae sedis</taxon>
        <taxon>Mucoromycota</taxon>
        <taxon>Mucoromycotina</taxon>
        <taxon>Mucoromycetes</taxon>
        <taxon>Mucorales</taxon>
        <taxon>Mucorineae</taxon>
        <taxon>Mucoraceae</taxon>
        <taxon>Helicostylum</taxon>
    </lineage>
</organism>
<dbReference type="InterPro" id="IPR050357">
    <property type="entry name" value="Arrestin_domain-protein"/>
</dbReference>
<comment type="caution">
    <text evidence="2">The sequence shown here is derived from an EMBL/GenBank/DDBJ whole genome shotgun (WGS) entry which is preliminary data.</text>
</comment>